<evidence type="ECO:0000313" key="7">
    <source>
        <dbReference type="Proteomes" id="UP000288716"/>
    </source>
</evidence>
<organism evidence="6 7">
    <name type="scientific">Leptotrombidium deliense</name>
    <dbReference type="NCBI Taxonomy" id="299467"/>
    <lineage>
        <taxon>Eukaryota</taxon>
        <taxon>Metazoa</taxon>
        <taxon>Ecdysozoa</taxon>
        <taxon>Arthropoda</taxon>
        <taxon>Chelicerata</taxon>
        <taxon>Arachnida</taxon>
        <taxon>Acari</taxon>
        <taxon>Acariformes</taxon>
        <taxon>Trombidiformes</taxon>
        <taxon>Prostigmata</taxon>
        <taxon>Anystina</taxon>
        <taxon>Parasitengona</taxon>
        <taxon>Trombiculoidea</taxon>
        <taxon>Trombiculidae</taxon>
        <taxon>Leptotrombidium</taxon>
    </lineage>
</organism>
<dbReference type="FunFam" id="3.30.420.40:FF:000002">
    <property type="entry name" value="Muscle actin"/>
    <property type="match status" value="1"/>
</dbReference>
<keyword evidence="4" id="KW-0067">ATP-binding</keyword>
<sequence length="210" mass="23722">MCEAEVYTVVFDNGSGLFKAGFSGNDVPKYVFHSIVGYPQHQPLMAGMDHKESYVGNEAQDKRDILKLTYPIERGIINNWDAIEKIWHYSFHNQLQVDPKMHTILLTEAPLNANENREKMFVIMFETFNVPAMYVANQAVLSLYADGHTTGIVVDSGLGVSHTVPIYEGYAIPHAINRLDLAGRDLDDHLMKLLNERGYTFTTATERDIV</sequence>
<evidence type="ECO:0000256" key="3">
    <source>
        <dbReference type="ARBA" id="ARBA00022741"/>
    </source>
</evidence>
<dbReference type="PROSITE" id="PS01132">
    <property type="entry name" value="ACTINS_ACT_LIKE"/>
    <property type="match status" value="1"/>
</dbReference>
<evidence type="ECO:0000256" key="4">
    <source>
        <dbReference type="ARBA" id="ARBA00022840"/>
    </source>
</evidence>
<dbReference type="Pfam" id="PF00022">
    <property type="entry name" value="Actin"/>
    <property type="match status" value="1"/>
</dbReference>
<keyword evidence="2" id="KW-0963">Cytoplasm</keyword>
<dbReference type="InterPro" id="IPR020902">
    <property type="entry name" value="Actin/actin-like_CS"/>
</dbReference>
<dbReference type="Gene3D" id="2.30.36.70">
    <property type="entry name" value="Actin, Chain A, domain 2"/>
    <property type="match status" value="1"/>
</dbReference>
<dbReference type="InterPro" id="IPR043129">
    <property type="entry name" value="ATPase_NBD"/>
</dbReference>
<accession>A0A443RV25</accession>
<comment type="caution">
    <text evidence="6">The sequence shown here is derived from an EMBL/GenBank/DDBJ whole genome shotgun (WGS) entry which is preliminary data.</text>
</comment>
<dbReference type="VEuPathDB" id="VectorBase:LDEU013151"/>
<dbReference type="EMBL" id="NCKV01032880">
    <property type="protein sequence ID" value="RWS18889.1"/>
    <property type="molecule type" value="Genomic_DNA"/>
</dbReference>
<name>A0A443RV25_9ACAR</name>
<evidence type="ECO:0000256" key="2">
    <source>
        <dbReference type="ARBA" id="ARBA00022490"/>
    </source>
</evidence>
<dbReference type="Gene3D" id="3.90.640.10">
    <property type="entry name" value="Actin, Chain A, domain 4"/>
    <property type="match status" value="1"/>
</dbReference>
<feature type="non-terminal residue" evidence="6">
    <location>
        <position position="210"/>
    </location>
</feature>
<evidence type="ECO:0000256" key="5">
    <source>
        <dbReference type="RuleBase" id="RU000487"/>
    </source>
</evidence>
<gene>
    <name evidence="6" type="ORF">B4U80_00321</name>
</gene>
<dbReference type="AlphaFoldDB" id="A0A443RV25"/>
<dbReference type="PRINTS" id="PR00190">
    <property type="entry name" value="ACTIN"/>
</dbReference>
<dbReference type="SMART" id="SM00268">
    <property type="entry name" value="ACTIN"/>
    <property type="match status" value="1"/>
</dbReference>
<dbReference type="OrthoDB" id="5132116at2759"/>
<dbReference type="Gene3D" id="3.30.420.40">
    <property type="match status" value="2"/>
</dbReference>
<dbReference type="GO" id="GO:0005524">
    <property type="term" value="F:ATP binding"/>
    <property type="evidence" value="ECO:0007669"/>
    <property type="project" value="UniProtKB-KW"/>
</dbReference>
<proteinExistence type="inferred from homology"/>
<keyword evidence="7" id="KW-1185">Reference proteome</keyword>
<reference evidence="6 7" key="1">
    <citation type="journal article" date="2018" name="Gigascience">
        <title>Genomes of trombidid mites reveal novel predicted allergens and laterally-transferred genes associated with secondary metabolism.</title>
        <authorList>
            <person name="Dong X."/>
            <person name="Chaisiri K."/>
            <person name="Xia D."/>
            <person name="Armstrong S.D."/>
            <person name="Fang Y."/>
            <person name="Donnelly M.J."/>
            <person name="Kadowaki T."/>
            <person name="McGarry J.W."/>
            <person name="Darby A.C."/>
            <person name="Makepeace B.L."/>
        </authorList>
    </citation>
    <scope>NUCLEOTIDE SEQUENCE [LARGE SCALE GENOMIC DNA]</scope>
    <source>
        <strain evidence="6">UoL-UT</strain>
    </source>
</reference>
<protein>
    <submittedName>
        <fullName evidence="6">Actin-4-like protein</fullName>
    </submittedName>
</protein>
<dbReference type="Proteomes" id="UP000288716">
    <property type="component" value="Unassembled WGS sequence"/>
</dbReference>
<dbReference type="InterPro" id="IPR004000">
    <property type="entry name" value="Actin"/>
</dbReference>
<dbReference type="GO" id="GO:0005737">
    <property type="term" value="C:cytoplasm"/>
    <property type="evidence" value="ECO:0007669"/>
    <property type="project" value="UniProtKB-SubCell"/>
</dbReference>
<dbReference type="PANTHER" id="PTHR11937">
    <property type="entry name" value="ACTIN"/>
    <property type="match status" value="1"/>
</dbReference>
<dbReference type="SUPFAM" id="SSF53067">
    <property type="entry name" value="Actin-like ATPase domain"/>
    <property type="match status" value="2"/>
</dbReference>
<evidence type="ECO:0000313" key="6">
    <source>
        <dbReference type="EMBL" id="RWS18889.1"/>
    </source>
</evidence>
<comment type="similarity">
    <text evidence="5">Belongs to the actin family.</text>
</comment>
<dbReference type="STRING" id="299467.A0A443RV25"/>
<evidence type="ECO:0000256" key="1">
    <source>
        <dbReference type="ARBA" id="ARBA00004496"/>
    </source>
</evidence>
<keyword evidence="3" id="KW-0547">Nucleotide-binding</keyword>
<comment type="subcellular location">
    <subcellularLocation>
        <location evidence="1">Cytoplasm</location>
    </subcellularLocation>
</comment>